<protein>
    <submittedName>
        <fullName evidence="2">Uncharacterized protein</fullName>
    </submittedName>
</protein>
<feature type="non-terminal residue" evidence="2">
    <location>
        <position position="1"/>
    </location>
</feature>
<evidence type="ECO:0000256" key="1">
    <source>
        <dbReference type="SAM" id="MobiDB-lite"/>
    </source>
</evidence>
<feature type="compositionally biased region" description="Low complexity" evidence="1">
    <location>
        <begin position="81"/>
        <end position="94"/>
    </location>
</feature>
<feature type="region of interest" description="Disordered" evidence="1">
    <location>
        <begin position="1"/>
        <end position="118"/>
    </location>
</feature>
<feature type="non-terminal residue" evidence="2">
    <location>
        <position position="118"/>
    </location>
</feature>
<feature type="compositionally biased region" description="Low complexity" evidence="1">
    <location>
        <begin position="17"/>
        <end position="48"/>
    </location>
</feature>
<dbReference type="EMBL" id="CADCUE010000101">
    <property type="protein sequence ID" value="CAA9328801.1"/>
    <property type="molecule type" value="Genomic_DNA"/>
</dbReference>
<dbReference type="AlphaFoldDB" id="A0A6J4LDJ3"/>
<gene>
    <name evidence="2" type="ORF">AVDCRST_MAG16-1186</name>
</gene>
<name>A0A6J4LDJ3_9ACTN</name>
<proteinExistence type="predicted"/>
<organism evidence="2">
    <name type="scientific">uncultured Frankineae bacterium</name>
    <dbReference type="NCBI Taxonomy" id="437475"/>
    <lineage>
        <taxon>Bacteria</taxon>
        <taxon>Bacillati</taxon>
        <taxon>Actinomycetota</taxon>
        <taxon>Actinomycetes</taxon>
        <taxon>Frankiales</taxon>
        <taxon>environmental samples</taxon>
    </lineage>
</organism>
<sequence length="118" mass="12386">WVPEQTIEAARRRAARSRLPSSRCGPPSSSRPSRPSRACWRTPARGAAPPGPPCALPAPSWSPHGAGRGPSARPSPERRPGPSSRSPSAGCGPRTGPTRWSRRTSAPSSTGPRAGRRP</sequence>
<accession>A0A6J4LDJ3</accession>
<evidence type="ECO:0000313" key="2">
    <source>
        <dbReference type="EMBL" id="CAA9328801.1"/>
    </source>
</evidence>
<reference evidence="2" key="1">
    <citation type="submission" date="2020-02" db="EMBL/GenBank/DDBJ databases">
        <authorList>
            <person name="Meier V. D."/>
        </authorList>
    </citation>
    <scope>NUCLEOTIDE SEQUENCE</scope>
    <source>
        <strain evidence="2">AVDCRST_MAG16</strain>
    </source>
</reference>